<reference evidence="1 2" key="1">
    <citation type="submission" date="2018-05" db="EMBL/GenBank/DDBJ databases">
        <title>Genomic Encyclopedia of Type Strains, Phase IV (KMG-IV): sequencing the most valuable type-strain genomes for metagenomic binning, comparative biology and taxonomic classification.</title>
        <authorList>
            <person name="Goeker M."/>
        </authorList>
    </citation>
    <scope>NUCLEOTIDE SEQUENCE [LARGE SCALE GENOMIC DNA]</scope>
    <source>
        <strain evidence="1 2">DSM 45480</strain>
    </source>
</reference>
<dbReference type="Proteomes" id="UP000246005">
    <property type="component" value="Unassembled WGS sequence"/>
</dbReference>
<gene>
    <name evidence="1" type="ORF">C8D88_1089</name>
</gene>
<sequence length="274" mass="29699">MASSGDERSLLGRAVASAARATPQITCMGSAMLVDHHVHSRGITGQSSPSLVFPASEMHFEATGKTDTLEEASDRYRHGFGWNTEVVGTVVQVHLCGAVAAFIVRPGDIAGVSQYIGEAGDPCVALRLPDRTPSIVVLVDARDHVAALDQLPVGLFPFPTAKPLPLPPSRLPEGNVEWLSRPDMARRWLPNAATLLAAVHRLRRSGPYGAVRRIEPRDRLLMMKQWNGRRQGDVRVHVAHSGHLLKTTTAEPSPPLDQQVVVHAHRDAEHGHGN</sequence>
<dbReference type="EMBL" id="QGHB01000008">
    <property type="protein sequence ID" value="PWK84394.1"/>
    <property type="molecule type" value="Genomic_DNA"/>
</dbReference>
<evidence type="ECO:0000313" key="1">
    <source>
        <dbReference type="EMBL" id="PWK84394.1"/>
    </source>
</evidence>
<organism evidence="1 2">
    <name type="scientific">Lentzea atacamensis</name>
    <dbReference type="NCBI Taxonomy" id="531938"/>
    <lineage>
        <taxon>Bacteria</taxon>
        <taxon>Bacillati</taxon>
        <taxon>Actinomycetota</taxon>
        <taxon>Actinomycetes</taxon>
        <taxon>Pseudonocardiales</taxon>
        <taxon>Pseudonocardiaceae</taxon>
        <taxon>Lentzea</taxon>
    </lineage>
</organism>
<proteinExistence type="predicted"/>
<accession>A0A316HSR8</accession>
<comment type="caution">
    <text evidence="1">The sequence shown here is derived from an EMBL/GenBank/DDBJ whole genome shotgun (WGS) entry which is preliminary data.</text>
</comment>
<dbReference type="AlphaFoldDB" id="A0A316HSR8"/>
<protein>
    <submittedName>
        <fullName evidence="1">Uncharacterized protein</fullName>
    </submittedName>
</protein>
<evidence type="ECO:0000313" key="2">
    <source>
        <dbReference type="Proteomes" id="UP000246005"/>
    </source>
</evidence>
<name>A0A316HSR8_9PSEU</name>